<dbReference type="AlphaFoldDB" id="A0A9Q1UXA5"/>
<dbReference type="EMBL" id="LGVR01000064">
    <property type="protein sequence ID" value="KOA84681.1"/>
    <property type="molecule type" value="Genomic_DNA"/>
</dbReference>
<keyword evidence="1" id="KW-0689">Ribosomal protein</keyword>
<name>A0A9Q1UXA5_CLOBO</name>
<protein>
    <submittedName>
        <fullName evidence="1">50S ribosomal protein L7ae</fullName>
    </submittedName>
</protein>
<reference evidence="1 2" key="1">
    <citation type="submission" date="2015-07" db="EMBL/GenBank/DDBJ databases">
        <title>Draft genome sequences of 17 French Clostridium botulinum group III.</title>
        <authorList>
            <person name="Woudstra C."/>
            <person name="Le Marechal C."/>
            <person name="Souillard R."/>
            <person name="Bayon-Auboyer M.-H."/>
            <person name="Dessouter D."/>
            <person name="Fach P."/>
        </authorList>
    </citation>
    <scope>NUCLEOTIDE SEQUENCE [LARGE SCALE GENOMIC DNA]</scope>
    <source>
        <strain evidence="1 2">12LNRI-CD</strain>
    </source>
</reference>
<dbReference type="OrthoDB" id="2046657at2"/>
<dbReference type="RefSeq" id="WP_013725902.1">
    <property type="nucleotide sequence ID" value="NZ_LGVO01000026.1"/>
</dbReference>
<dbReference type="Proteomes" id="UP000037540">
    <property type="component" value="Unassembled WGS sequence"/>
</dbReference>
<gene>
    <name evidence="1" type="ORF">ADU74_11010</name>
</gene>
<keyword evidence="1" id="KW-0687">Ribonucleoprotein</keyword>
<dbReference type="GO" id="GO:0005840">
    <property type="term" value="C:ribosome"/>
    <property type="evidence" value="ECO:0007669"/>
    <property type="project" value="UniProtKB-KW"/>
</dbReference>
<accession>A0A9Q1UXA5</accession>
<evidence type="ECO:0000313" key="1">
    <source>
        <dbReference type="EMBL" id="KOA84681.1"/>
    </source>
</evidence>
<proteinExistence type="predicted"/>
<evidence type="ECO:0000313" key="2">
    <source>
        <dbReference type="Proteomes" id="UP000037540"/>
    </source>
</evidence>
<organism evidence="1 2">
    <name type="scientific">Clostridium botulinum</name>
    <dbReference type="NCBI Taxonomy" id="1491"/>
    <lineage>
        <taxon>Bacteria</taxon>
        <taxon>Bacillati</taxon>
        <taxon>Bacillota</taxon>
        <taxon>Clostridia</taxon>
        <taxon>Eubacteriales</taxon>
        <taxon>Clostridiaceae</taxon>
        <taxon>Clostridium</taxon>
    </lineage>
</organism>
<sequence>MNCTSKKILVVISSMIITLLIVCNCDVTNNVYNNKIANQYDSFRIDEIHENIEPGIYSCRLKLSGSLTIWEYKSDKNLNLEISYILSVKCGKAKIVLISSDNKVITIVQNTDRLIQENKMNVNIPIKKGINRIKVVGYHKADIDMELQIKEGKFKNLNS</sequence>
<comment type="caution">
    <text evidence="1">The sequence shown here is derived from an EMBL/GenBank/DDBJ whole genome shotgun (WGS) entry which is preliminary data.</text>
</comment>